<dbReference type="Proteomes" id="UP000221168">
    <property type="component" value="Unassembled WGS sequence"/>
</dbReference>
<dbReference type="OrthoDB" id="8030579at2"/>
<feature type="signal peptide" evidence="1">
    <location>
        <begin position="1"/>
        <end position="22"/>
    </location>
</feature>
<gene>
    <name evidence="2" type="ORF">CSC94_00245</name>
</gene>
<sequence>MTRLLRLLAAACLILSASPLLADPAAVLDRWYAELQTGDDAAISAMLSDDAVIVLEDIGVEQTKAEFLDSLEEWRDAINGGSIAWKLESAEGNSATALACYRFPDSEMEVRETFTFAGDQIARSVQTEAGQACEGF</sequence>
<dbReference type="SUPFAM" id="SSF54427">
    <property type="entry name" value="NTF2-like"/>
    <property type="match status" value="1"/>
</dbReference>
<protein>
    <recommendedName>
        <fullName evidence="4">SnoaL-like domain-containing protein</fullName>
    </recommendedName>
</protein>
<dbReference type="InterPro" id="IPR032710">
    <property type="entry name" value="NTF2-like_dom_sf"/>
</dbReference>
<keyword evidence="1" id="KW-0732">Signal</keyword>
<accession>A0A2G1QSG2</accession>
<name>A0A2G1QSG2_9HYPH</name>
<organism evidence="2 3">
    <name type="scientific">Zhengella mangrovi</name>
    <dbReference type="NCBI Taxonomy" id="1982044"/>
    <lineage>
        <taxon>Bacteria</taxon>
        <taxon>Pseudomonadati</taxon>
        <taxon>Pseudomonadota</taxon>
        <taxon>Alphaproteobacteria</taxon>
        <taxon>Hyphomicrobiales</taxon>
        <taxon>Notoacmeibacteraceae</taxon>
        <taxon>Zhengella</taxon>
    </lineage>
</organism>
<proteinExistence type="predicted"/>
<feature type="chain" id="PRO_5013679535" description="SnoaL-like domain-containing protein" evidence="1">
    <location>
        <begin position="23"/>
        <end position="136"/>
    </location>
</feature>
<evidence type="ECO:0000313" key="3">
    <source>
        <dbReference type="Proteomes" id="UP000221168"/>
    </source>
</evidence>
<keyword evidence="3" id="KW-1185">Reference proteome</keyword>
<evidence type="ECO:0000256" key="1">
    <source>
        <dbReference type="SAM" id="SignalP"/>
    </source>
</evidence>
<evidence type="ECO:0000313" key="2">
    <source>
        <dbReference type="EMBL" id="PHP68476.1"/>
    </source>
</evidence>
<dbReference type="EMBL" id="PDVP01000001">
    <property type="protein sequence ID" value="PHP68476.1"/>
    <property type="molecule type" value="Genomic_DNA"/>
</dbReference>
<dbReference type="RefSeq" id="WP_099302547.1">
    <property type="nucleotide sequence ID" value="NZ_PDVP01000001.1"/>
</dbReference>
<reference evidence="2 3" key="1">
    <citation type="submission" date="2017-10" db="EMBL/GenBank/DDBJ databases">
        <title>Sedimentibacterium mangrovi gen. nov., sp. nov., a novel member of family Phyllobacteriacea isolated from mangrove sediment.</title>
        <authorList>
            <person name="Liao H."/>
            <person name="Tian Y."/>
        </authorList>
    </citation>
    <scope>NUCLEOTIDE SEQUENCE [LARGE SCALE GENOMIC DNA]</scope>
    <source>
        <strain evidence="2 3">X9-2-2</strain>
    </source>
</reference>
<dbReference type="AlphaFoldDB" id="A0A2G1QSG2"/>
<dbReference type="Gene3D" id="3.10.450.50">
    <property type="match status" value="1"/>
</dbReference>
<comment type="caution">
    <text evidence="2">The sequence shown here is derived from an EMBL/GenBank/DDBJ whole genome shotgun (WGS) entry which is preliminary data.</text>
</comment>
<evidence type="ECO:0008006" key="4">
    <source>
        <dbReference type="Google" id="ProtNLM"/>
    </source>
</evidence>